<keyword evidence="3" id="KW-1185">Reference proteome</keyword>
<protein>
    <submittedName>
        <fullName evidence="2">Uncharacterized protein</fullName>
    </submittedName>
</protein>
<evidence type="ECO:0000313" key="3">
    <source>
        <dbReference type="Proteomes" id="UP001318860"/>
    </source>
</evidence>
<feature type="region of interest" description="Disordered" evidence="1">
    <location>
        <begin position="41"/>
        <end position="106"/>
    </location>
</feature>
<dbReference type="Pfam" id="PF05097">
    <property type="entry name" value="DUF688"/>
    <property type="match status" value="2"/>
</dbReference>
<comment type="caution">
    <text evidence="2">The sequence shown here is derived from an EMBL/GenBank/DDBJ whole genome shotgun (WGS) entry which is preliminary data.</text>
</comment>
<proteinExistence type="predicted"/>
<feature type="compositionally biased region" description="Basic and acidic residues" evidence="1">
    <location>
        <begin position="418"/>
        <end position="427"/>
    </location>
</feature>
<evidence type="ECO:0000313" key="2">
    <source>
        <dbReference type="EMBL" id="KAK6157553.1"/>
    </source>
</evidence>
<gene>
    <name evidence="2" type="ORF">DH2020_011801</name>
</gene>
<organism evidence="2 3">
    <name type="scientific">Rehmannia glutinosa</name>
    <name type="common">Chinese foxglove</name>
    <dbReference type="NCBI Taxonomy" id="99300"/>
    <lineage>
        <taxon>Eukaryota</taxon>
        <taxon>Viridiplantae</taxon>
        <taxon>Streptophyta</taxon>
        <taxon>Embryophyta</taxon>
        <taxon>Tracheophyta</taxon>
        <taxon>Spermatophyta</taxon>
        <taxon>Magnoliopsida</taxon>
        <taxon>eudicotyledons</taxon>
        <taxon>Gunneridae</taxon>
        <taxon>Pentapetalae</taxon>
        <taxon>asterids</taxon>
        <taxon>lamiids</taxon>
        <taxon>Lamiales</taxon>
        <taxon>Orobanchaceae</taxon>
        <taxon>Rehmannieae</taxon>
        <taxon>Rehmannia</taxon>
    </lineage>
</organism>
<name>A0ABR0XEH6_REHGL</name>
<dbReference type="PANTHER" id="PTHR33671">
    <property type="entry name" value="N-METHYLTRANSFERASE, PUTATIVE (DUF688)-RELATED"/>
    <property type="match status" value="1"/>
</dbReference>
<dbReference type="EMBL" id="JABTTQ020000005">
    <property type="protein sequence ID" value="KAK6157553.1"/>
    <property type="molecule type" value="Genomic_DNA"/>
</dbReference>
<feature type="compositionally biased region" description="Polar residues" evidence="1">
    <location>
        <begin position="50"/>
        <end position="60"/>
    </location>
</feature>
<sequence length="494" mass="55763">MMMLKNMLEDKKLNLNQPILSVRRYSHKADKTKTDNTLPAILRRPLYSSDPKSSPVTNPGSVPFHWEQIPGQPKEHIKPQTRKCDGPSPDENIRDSSKETTEESKSCDEAFIDALDTLSRIESFLFYTSMTGDDLDANVSGSFSTDSQTRENLPEKQSVVRQQPRLKMKIVNRKKPGGLQNRPSFVKRYFHYHHSKEKEGSSDKDCDQHENLISNCGLRPRFCLKSSVCLVNPVPAMSLRTRVITSPANGIQSKSSPVDKIKTAELKEHTNSSKINENDIFGVPEETKHGGIKGSGSRWKGFKTFQELLADEVFEKTVYVDTGRKSNCMRSSYPNEQDTGEEYNEMNTKRMDEMHVTDTFLDDFKNLNVANKSGDIHFNIVSSPIDKSKGKGEMEIMKSFGENQDSTTKENIEEAEKEATKNVEKQLPRSITLGSSHKKYSETLVPPPLPKSPSDSWLSRTLPSVSGKSASLCSFRGEVKYPQNHVSRAPSRRY</sequence>
<evidence type="ECO:0000256" key="1">
    <source>
        <dbReference type="SAM" id="MobiDB-lite"/>
    </source>
</evidence>
<feature type="region of interest" description="Disordered" evidence="1">
    <location>
        <begin position="418"/>
        <end position="468"/>
    </location>
</feature>
<reference evidence="2 3" key="1">
    <citation type="journal article" date="2021" name="Comput. Struct. Biotechnol. J.">
        <title>De novo genome assembly of the potent medicinal plant Rehmannia glutinosa using nanopore technology.</title>
        <authorList>
            <person name="Ma L."/>
            <person name="Dong C."/>
            <person name="Song C."/>
            <person name="Wang X."/>
            <person name="Zheng X."/>
            <person name="Niu Y."/>
            <person name="Chen S."/>
            <person name="Feng W."/>
        </authorList>
    </citation>
    <scope>NUCLEOTIDE SEQUENCE [LARGE SCALE GENOMIC DNA]</scope>
    <source>
        <strain evidence="2">DH-2019</strain>
    </source>
</reference>
<dbReference type="Proteomes" id="UP001318860">
    <property type="component" value="Unassembled WGS sequence"/>
</dbReference>
<dbReference type="PANTHER" id="PTHR33671:SF2">
    <property type="entry name" value="N-METHYLTRANSFERASE, PUTATIVE (DUF688)-RELATED"/>
    <property type="match status" value="1"/>
</dbReference>
<feature type="compositionally biased region" description="Polar residues" evidence="1">
    <location>
        <begin position="453"/>
        <end position="468"/>
    </location>
</feature>
<feature type="compositionally biased region" description="Basic and acidic residues" evidence="1">
    <location>
        <begin position="73"/>
        <end position="106"/>
    </location>
</feature>
<dbReference type="InterPro" id="IPR007789">
    <property type="entry name" value="DUF688"/>
</dbReference>
<accession>A0ABR0XEH6</accession>